<dbReference type="EMBL" id="RBII01000002">
    <property type="protein sequence ID" value="RKQ69155.1"/>
    <property type="molecule type" value="Genomic_DNA"/>
</dbReference>
<evidence type="ECO:0000256" key="1">
    <source>
        <dbReference type="SAM" id="MobiDB-lite"/>
    </source>
</evidence>
<evidence type="ECO:0000313" key="4">
    <source>
        <dbReference type="Proteomes" id="UP000282211"/>
    </source>
</evidence>
<dbReference type="OrthoDB" id="9758751at2"/>
<sequence>MSGSIDDHIFVGTDDEGNRQNLLLKLANRHGLIAGATGTGKTVTLQILTEGFSKAGVPVFAADVKGDLSGVSQSGSETHKLHDKLIARATKIGLIGNDYAGLLGQGYSYSAMPTIFWDLYGKQGHPVRTTISEMGPTLLARLMGLNETQEGILTIAFELADDESMLLLDLKDLRALLNFLSDNRAEISREYGNVTTQSVAAIQRSLLRLERAGAEEFFGEPALKLEDLMKTDENGRGIVSILAADELINSPALYSTFLLWLLSELFEELPEVGNPDKPKMVFFFDEAHLLFDDAPKALIDKIEQVARLIRSKGVGIYFVTQNPMDIPDSVLGQLGNRIQHALRAYTPKEQKAVRAAASSFRENPSFKTEDVITDLGVGEALVSLLDADGVPGIVGRTLIRPPSSRLGPATAAERKTTIKNSPVFGQYDTPIDRESAYEELEAKAKKMEQDAAKVEAAKTKAKKTPKKKTTTRKTTSRRKTKSATDHVLHEVKLVGRQIMRTEGRRIIRGILGGLMRR</sequence>
<comment type="caution">
    <text evidence="3">The sequence shown here is derived from an EMBL/GenBank/DDBJ whole genome shotgun (WGS) entry which is preliminary data.</text>
</comment>
<dbReference type="InterPro" id="IPR033186">
    <property type="entry name" value="HerA_C"/>
</dbReference>
<evidence type="ECO:0000259" key="2">
    <source>
        <dbReference type="Pfam" id="PF05872"/>
    </source>
</evidence>
<dbReference type="RefSeq" id="WP_121101379.1">
    <property type="nucleotide sequence ID" value="NZ_RBII01000002.1"/>
</dbReference>
<protein>
    <recommendedName>
        <fullName evidence="2">Helicase HerA-like C-terminal domain-containing protein</fullName>
    </recommendedName>
</protein>
<dbReference type="InterPro" id="IPR027417">
    <property type="entry name" value="P-loop_NTPase"/>
</dbReference>
<dbReference type="FunCoup" id="A0A420WDY5">
    <property type="interactions" value="5"/>
</dbReference>
<dbReference type="PANTHER" id="PTHR30121">
    <property type="entry name" value="UNCHARACTERIZED PROTEIN YJGR-RELATED"/>
    <property type="match status" value="1"/>
</dbReference>
<dbReference type="SUPFAM" id="SSF52540">
    <property type="entry name" value="P-loop containing nucleoside triphosphate hydrolases"/>
    <property type="match status" value="1"/>
</dbReference>
<feature type="region of interest" description="Disordered" evidence="1">
    <location>
        <begin position="456"/>
        <end position="484"/>
    </location>
</feature>
<dbReference type="Gene3D" id="3.40.50.300">
    <property type="entry name" value="P-loop containing nucleotide triphosphate hydrolases"/>
    <property type="match status" value="2"/>
</dbReference>
<dbReference type="PANTHER" id="PTHR30121:SF6">
    <property type="entry name" value="SLR6007 PROTEIN"/>
    <property type="match status" value="1"/>
</dbReference>
<dbReference type="InParanoid" id="A0A420WDY5"/>
<dbReference type="AlphaFoldDB" id="A0A420WDY5"/>
<proteinExistence type="predicted"/>
<dbReference type="InterPro" id="IPR051162">
    <property type="entry name" value="T4SS_component"/>
</dbReference>
<reference evidence="3 4" key="1">
    <citation type="submission" date="2018-10" db="EMBL/GenBank/DDBJ databases">
        <title>Genomic Encyclopedia of Type Strains, Phase IV (KMG-IV): sequencing the most valuable type-strain genomes for metagenomic binning, comparative biology and taxonomic classification.</title>
        <authorList>
            <person name="Goeker M."/>
        </authorList>
    </citation>
    <scope>NUCLEOTIDE SEQUENCE [LARGE SCALE GENOMIC DNA]</scope>
    <source>
        <strain evidence="3 4">DSM 22008</strain>
    </source>
</reference>
<organism evidence="3 4">
    <name type="scientific">Litorimonas taeanensis</name>
    <dbReference type="NCBI Taxonomy" id="568099"/>
    <lineage>
        <taxon>Bacteria</taxon>
        <taxon>Pseudomonadati</taxon>
        <taxon>Pseudomonadota</taxon>
        <taxon>Alphaproteobacteria</taxon>
        <taxon>Maricaulales</taxon>
        <taxon>Robiginitomaculaceae</taxon>
    </lineage>
</organism>
<evidence type="ECO:0000313" key="3">
    <source>
        <dbReference type="EMBL" id="RKQ69155.1"/>
    </source>
</evidence>
<feature type="compositionally biased region" description="Basic residues" evidence="1">
    <location>
        <begin position="459"/>
        <end position="481"/>
    </location>
</feature>
<feature type="domain" description="Helicase HerA-like C-terminal" evidence="2">
    <location>
        <begin position="13"/>
        <end position="515"/>
    </location>
</feature>
<accession>A0A420WDY5</accession>
<dbReference type="Pfam" id="PF05872">
    <property type="entry name" value="HerA_C"/>
    <property type="match status" value="1"/>
</dbReference>
<name>A0A420WDY5_9PROT</name>
<dbReference type="Proteomes" id="UP000282211">
    <property type="component" value="Unassembled WGS sequence"/>
</dbReference>
<gene>
    <name evidence="3" type="ORF">DES40_1942</name>
</gene>
<keyword evidence="4" id="KW-1185">Reference proteome</keyword>